<proteinExistence type="predicted"/>
<reference evidence="3" key="2">
    <citation type="journal article" date="2021" name="PeerJ">
        <title>Extensive microbial diversity within the chicken gut microbiome revealed by metagenomics and culture.</title>
        <authorList>
            <person name="Gilroy R."/>
            <person name="Ravi A."/>
            <person name="Getino M."/>
            <person name="Pursley I."/>
            <person name="Horton D.L."/>
            <person name="Alikhan N.F."/>
            <person name="Baker D."/>
            <person name="Gharbi K."/>
            <person name="Hall N."/>
            <person name="Watson M."/>
            <person name="Adriaenssens E.M."/>
            <person name="Foster-Nyarko E."/>
            <person name="Jarju S."/>
            <person name="Secka A."/>
            <person name="Antonio M."/>
            <person name="Oren A."/>
            <person name="Chaudhuri R.R."/>
            <person name="La Ragione R."/>
            <person name="Hildebrand F."/>
            <person name="Pallen M.J."/>
        </authorList>
    </citation>
    <scope>NUCLEOTIDE SEQUENCE</scope>
    <source>
        <strain evidence="3">ChiHjej12B11-7776</strain>
    </source>
</reference>
<dbReference type="Gene3D" id="3.30.70.100">
    <property type="match status" value="1"/>
</dbReference>
<dbReference type="InterPro" id="IPR017969">
    <property type="entry name" value="Heavy-metal-associated_CS"/>
</dbReference>
<sequence length="72" mass="8117">MKKVYKITDIDCANCAAKLERALAKVEGVQNVSISFLSQRLALEAEDGRFDEVFDNVVKVCRRVEPDCKIAR</sequence>
<feature type="domain" description="HMA" evidence="2">
    <location>
        <begin position="1"/>
        <end position="69"/>
    </location>
</feature>
<dbReference type="SUPFAM" id="SSF55008">
    <property type="entry name" value="HMA, heavy metal-associated domain"/>
    <property type="match status" value="1"/>
</dbReference>
<evidence type="ECO:0000313" key="4">
    <source>
        <dbReference type="Proteomes" id="UP000886852"/>
    </source>
</evidence>
<comment type="caution">
    <text evidence="3">The sequence shown here is derived from an EMBL/GenBank/DDBJ whole genome shotgun (WGS) entry which is preliminary data.</text>
</comment>
<protein>
    <submittedName>
        <fullName evidence="3">Heavy-metal-associated domain-containing protein</fullName>
    </submittedName>
</protein>
<dbReference type="EMBL" id="DVOC01000096">
    <property type="protein sequence ID" value="HIU91430.1"/>
    <property type="molecule type" value="Genomic_DNA"/>
</dbReference>
<dbReference type="PROSITE" id="PS01047">
    <property type="entry name" value="HMA_1"/>
    <property type="match status" value="1"/>
</dbReference>
<evidence type="ECO:0000256" key="1">
    <source>
        <dbReference type="ARBA" id="ARBA00022723"/>
    </source>
</evidence>
<evidence type="ECO:0000259" key="2">
    <source>
        <dbReference type="PROSITE" id="PS50846"/>
    </source>
</evidence>
<dbReference type="Pfam" id="PF00403">
    <property type="entry name" value="HMA"/>
    <property type="match status" value="1"/>
</dbReference>
<evidence type="ECO:0000313" key="3">
    <source>
        <dbReference type="EMBL" id="HIU91430.1"/>
    </source>
</evidence>
<name>A0A9D1MYF3_9BACT</name>
<keyword evidence="1" id="KW-0479">Metal-binding</keyword>
<dbReference type="InterPro" id="IPR006121">
    <property type="entry name" value="HMA_dom"/>
</dbReference>
<dbReference type="AlphaFoldDB" id="A0A9D1MYF3"/>
<gene>
    <name evidence="3" type="ORF">IAC72_05430</name>
</gene>
<organism evidence="3 4">
    <name type="scientific">Candidatus Fimimonas merdipullorum</name>
    <dbReference type="NCBI Taxonomy" id="2840822"/>
    <lineage>
        <taxon>Bacteria</taxon>
        <taxon>Pseudomonadati</taxon>
        <taxon>Myxococcota</taxon>
        <taxon>Myxococcia</taxon>
        <taxon>Myxococcales</taxon>
        <taxon>Cystobacterineae</taxon>
        <taxon>Myxococcaceae</taxon>
        <taxon>Myxococcaceae incertae sedis</taxon>
        <taxon>Candidatus Fimimonas</taxon>
    </lineage>
</organism>
<dbReference type="PROSITE" id="PS50846">
    <property type="entry name" value="HMA_2"/>
    <property type="match status" value="1"/>
</dbReference>
<dbReference type="CDD" id="cd00371">
    <property type="entry name" value="HMA"/>
    <property type="match status" value="1"/>
</dbReference>
<dbReference type="GO" id="GO:0046872">
    <property type="term" value="F:metal ion binding"/>
    <property type="evidence" value="ECO:0007669"/>
    <property type="project" value="UniProtKB-KW"/>
</dbReference>
<dbReference type="InterPro" id="IPR036163">
    <property type="entry name" value="HMA_dom_sf"/>
</dbReference>
<accession>A0A9D1MYF3</accession>
<dbReference type="Proteomes" id="UP000886852">
    <property type="component" value="Unassembled WGS sequence"/>
</dbReference>
<reference evidence="3" key="1">
    <citation type="submission" date="2020-10" db="EMBL/GenBank/DDBJ databases">
        <authorList>
            <person name="Gilroy R."/>
        </authorList>
    </citation>
    <scope>NUCLEOTIDE SEQUENCE</scope>
    <source>
        <strain evidence="3">ChiHjej12B11-7776</strain>
    </source>
</reference>